<sequence length="137" mass="14826">MGEVVVALCLGTGTWEAVVLAGGRVVGYGSSPDYGVAVKAAILEARAKGVHEEEGMKILGRAEEALAHLAEAVGCYCPPELALEAEKWLDDLREALREGAEASRALEACRARERLSSQERLRLKEAVIRAREILERI</sequence>
<protein>
    <submittedName>
        <fullName evidence="1">Uncharacterized protein</fullName>
    </submittedName>
</protein>
<proteinExistence type="predicted"/>
<dbReference type="EMBL" id="CP016312">
    <property type="protein sequence ID" value="APD09733.1"/>
    <property type="molecule type" value="Genomic_DNA"/>
</dbReference>
<dbReference type="STRING" id="56956.A0O31_01625"/>
<accession>A0A1J0LW72</accession>
<dbReference type="Proteomes" id="UP000182993">
    <property type="component" value="Chromosome"/>
</dbReference>
<evidence type="ECO:0000313" key="1">
    <source>
        <dbReference type="EMBL" id="APD09733.1"/>
    </source>
</evidence>
<name>A0A1J0LW72_THEBO</name>
<reference evidence="2" key="1">
    <citation type="submission" date="2016-06" db="EMBL/GenBank/DDBJ databases">
        <title>Whole genome sequencing of Thermus brockianus strain GE-1.</title>
        <authorList>
            <person name="Schaefers C."/>
            <person name="Blank S."/>
            <person name="Wiebusch S."/>
            <person name="Elleuche S."/>
            <person name="Antranikian G."/>
        </authorList>
    </citation>
    <scope>NUCLEOTIDE SEQUENCE [LARGE SCALE GENOMIC DNA]</scope>
    <source>
        <strain evidence="2">GE-1</strain>
    </source>
</reference>
<evidence type="ECO:0000313" key="2">
    <source>
        <dbReference type="Proteomes" id="UP000182993"/>
    </source>
</evidence>
<dbReference type="RefSeq" id="WP_071677392.1">
    <property type="nucleotide sequence ID" value="NZ_CP016312.1"/>
</dbReference>
<organism evidence="1 2">
    <name type="scientific">Thermus brockianus</name>
    <dbReference type="NCBI Taxonomy" id="56956"/>
    <lineage>
        <taxon>Bacteria</taxon>
        <taxon>Thermotogati</taxon>
        <taxon>Deinococcota</taxon>
        <taxon>Deinococci</taxon>
        <taxon>Thermales</taxon>
        <taxon>Thermaceae</taxon>
        <taxon>Thermus</taxon>
    </lineage>
</organism>
<dbReference type="AlphaFoldDB" id="A0A1J0LW72"/>
<gene>
    <name evidence="1" type="ORF">A0O31_01625</name>
</gene>
<dbReference type="KEGG" id="tbc:A0O31_01625"/>